<dbReference type="AlphaFoldDB" id="A0A8X7X6P1"/>
<dbReference type="SUPFAM" id="SSF64182">
    <property type="entry name" value="DHH phosphoesterases"/>
    <property type="match status" value="1"/>
</dbReference>
<dbReference type="GO" id="GO:0004309">
    <property type="term" value="F:exopolyphosphatase activity"/>
    <property type="evidence" value="ECO:0007669"/>
    <property type="project" value="TreeGrafter"/>
</dbReference>
<dbReference type="Proteomes" id="UP000886611">
    <property type="component" value="Unassembled WGS sequence"/>
</dbReference>
<dbReference type="Gene3D" id="3.90.1640.10">
    <property type="entry name" value="inorganic pyrophosphatase (n-terminal core)"/>
    <property type="match status" value="1"/>
</dbReference>
<dbReference type="PANTHER" id="PTHR12112:SF47">
    <property type="entry name" value="EXOPOLYPHOSPHATASE PRUNE1"/>
    <property type="match status" value="1"/>
</dbReference>
<dbReference type="GO" id="GO:0005737">
    <property type="term" value="C:cytoplasm"/>
    <property type="evidence" value="ECO:0007669"/>
    <property type="project" value="InterPro"/>
</dbReference>
<dbReference type="EMBL" id="JAATIS010004040">
    <property type="protein sequence ID" value="KAG2463080.1"/>
    <property type="molecule type" value="Genomic_DNA"/>
</dbReference>
<evidence type="ECO:0000313" key="4">
    <source>
        <dbReference type="Proteomes" id="UP000886611"/>
    </source>
</evidence>
<evidence type="ECO:0000256" key="1">
    <source>
        <dbReference type="ARBA" id="ARBA00010331"/>
    </source>
</evidence>
<feature type="domain" description="DHHA2" evidence="2">
    <location>
        <begin position="247"/>
        <end position="387"/>
    </location>
</feature>
<dbReference type="SMART" id="SM01131">
    <property type="entry name" value="DHHA2"/>
    <property type="match status" value="1"/>
</dbReference>
<dbReference type="InterPro" id="IPR038763">
    <property type="entry name" value="DHH_sf"/>
</dbReference>
<gene>
    <name evidence="3" type="primary">Prune1</name>
    <name evidence="3" type="ORF">GTO96_0000405</name>
</gene>
<keyword evidence="4" id="KW-1185">Reference proteome</keyword>
<dbReference type="InterPro" id="IPR004097">
    <property type="entry name" value="DHHA2"/>
</dbReference>
<sequence>MEDRRNRGVEGSFHRIGWPSNVSAVKWPNGGGSLMAEVSRTLNKSKSYYVIPSTVQFWSRSKRSASEIHVVLGNEACDLDSMVSAIALACFLAKTTRKTVIPVLNIPRSEFALRTENTYFLNENQISEDWLIFKNEIDLHELHQKDQILEEAVVDVIDHRPLERLSSLSCGLTSELVGSCATLITERILKNAPEVLDKKLATLLYGTIVLDCVNMAPEAGKVTFKDTEYISKLEAKFPDLPSRHQLFESLQKAKFNVSEQMLLKDMKVLSGGNTRLAISVVYLKLEAFLQRPNVCQDLCEFCHKFKYNILVAMTISFNEKNEPFRQIAVYSQSGQLREQLCQTLEKAQNPHLNLSSFRCPPPEIRAYLQGNTLASRKKVLPIIKDFLNNLDCKEGAVCAENGECELEDQGEQFERFDPACSVLYEEEPQSRCSSVLQSRHQVTEDLAVEEDVRLPPTPMNSLVEGCPLDGGLPKLTAEDLLEKFGQIADEEDMEESNLNMRH</sequence>
<dbReference type="PANTHER" id="PTHR12112">
    <property type="entry name" value="BNIP - RELATED"/>
    <property type="match status" value="1"/>
</dbReference>
<protein>
    <submittedName>
        <fullName evidence="3">PRUN1 Exopolyphosphatase</fullName>
    </submittedName>
</protein>
<name>A0A8X7X6P1_POLSE</name>
<proteinExistence type="inferred from homology"/>
<feature type="non-terminal residue" evidence="3">
    <location>
        <position position="1"/>
    </location>
</feature>
<feature type="non-terminal residue" evidence="3">
    <location>
        <position position="502"/>
    </location>
</feature>
<accession>A0A8X7X6P1</accession>
<comment type="caution">
    <text evidence="3">The sequence shown here is derived from an EMBL/GenBank/DDBJ whole genome shotgun (WGS) entry which is preliminary data.</text>
</comment>
<organism evidence="3 4">
    <name type="scientific">Polypterus senegalus</name>
    <name type="common">Senegal bichir</name>
    <dbReference type="NCBI Taxonomy" id="55291"/>
    <lineage>
        <taxon>Eukaryota</taxon>
        <taxon>Metazoa</taxon>
        <taxon>Chordata</taxon>
        <taxon>Craniata</taxon>
        <taxon>Vertebrata</taxon>
        <taxon>Euteleostomi</taxon>
        <taxon>Actinopterygii</taxon>
        <taxon>Polypteriformes</taxon>
        <taxon>Polypteridae</taxon>
        <taxon>Polypterus</taxon>
    </lineage>
</organism>
<evidence type="ECO:0000313" key="3">
    <source>
        <dbReference type="EMBL" id="KAG2463080.1"/>
    </source>
</evidence>
<comment type="similarity">
    <text evidence="1">Belongs to the PPase class C family. Prune subfamily.</text>
</comment>
<evidence type="ECO:0000259" key="2">
    <source>
        <dbReference type="SMART" id="SM01131"/>
    </source>
</evidence>
<dbReference type="InterPro" id="IPR038222">
    <property type="entry name" value="DHHA2_dom_sf"/>
</dbReference>
<dbReference type="Pfam" id="PF02833">
    <property type="entry name" value="DHHA2"/>
    <property type="match status" value="1"/>
</dbReference>
<reference evidence="3 4" key="1">
    <citation type="journal article" date="2021" name="Cell">
        <title>Tracing the genetic footprints of vertebrate landing in non-teleost ray-finned fishes.</title>
        <authorList>
            <person name="Bi X."/>
            <person name="Wang K."/>
            <person name="Yang L."/>
            <person name="Pan H."/>
            <person name="Jiang H."/>
            <person name="Wei Q."/>
            <person name="Fang M."/>
            <person name="Yu H."/>
            <person name="Zhu C."/>
            <person name="Cai Y."/>
            <person name="He Y."/>
            <person name="Gan X."/>
            <person name="Zeng H."/>
            <person name="Yu D."/>
            <person name="Zhu Y."/>
            <person name="Jiang H."/>
            <person name="Qiu Q."/>
            <person name="Yang H."/>
            <person name="Zhang Y.E."/>
            <person name="Wang W."/>
            <person name="Zhu M."/>
            <person name="He S."/>
            <person name="Zhang G."/>
        </authorList>
    </citation>
    <scope>NUCLEOTIDE SEQUENCE [LARGE SCALE GENOMIC DNA]</scope>
    <source>
        <strain evidence="3">Bchr_013</strain>
    </source>
</reference>
<dbReference type="Gene3D" id="3.10.310.20">
    <property type="entry name" value="DHHA2 domain"/>
    <property type="match status" value="1"/>
</dbReference>